<dbReference type="RefSeq" id="WP_379714726.1">
    <property type="nucleotide sequence ID" value="NZ_JBHTBS010000010.1"/>
</dbReference>
<evidence type="ECO:0000256" key="1">
    <source>
        <dbReference type="SAM" id="Phobius"/>
    </source>
</evidence>
<comment type="caution">
    <text evidence="2">The sequence shown here is derived from an EMBL/GenBank/DDBJ whole genome shotgun (WGS) entry which is preliminary data.</text>
</comment>
<organism evidence="2 3">
    <name type="scientific">Haloferula chungangensis</name>
    <dbReference type="NCBI Taxonomy" id="1048331"/>
    <lineage>
        <taxon>Bacteria</taxon>
        <taxon>Pseudomonadati</taxon>
        <taxon>Verrucomicrobiota</taxon>
        <taxon>Verrucomicrobiia</taxon>
        <taxon>Verrucomicrobiales</taxon>
        <taxon>Verrucomicrobiaceae</taxon>
        <taxon>Haloferula</taxon>
    </lineage>
</organism>
<keyword evidence="1" id="KW-0472">Membrane</keyword>
<protein>
    <submittedName>
        <fullName evidence="2">Uncharacterized protein</fullName>
    </submittedName>
</protein>
<dbReference type="Proteomes" id="UP001596472">
    <property type="component" value="Unassembled WGS sequence"/>
</dbReference>
<gene>
    <name evidence="2" type="ORF">ACFQY0_16700</name>
</gene>
<name>A0ABW2LCW6_9BACT</name>
<reference evidence="3" key="1">
    <citation type="journal article" date="2019" name="Int. J. Syst. Evol. Microbiol.">
        <title>The Global Catalogue of Microorganisms (GCM) 10K type strain sequencing project: providing services to taxonomists for standard genome sequencing and annotation.</title>
        <authorList>
            <consortium name="The Broad Institute Genomics Platform"/>
            <consortium name="The Broad Institute Genome Sequencing Center for Infectious Disease"/>
            <person name="Wu L."/>
            <person name="Ma J."/>
        </authorList>
    </citation>
    <scope>NUCLEOTIDE SEQUENCE [LARGE SCALE GENOMIC DNA]</scope>
    <source>
        <strain evidence="3">CGMCC 4.1467</strain>
    </source>
</reference>
<dbReference type="EMBL" id="JBHTBS010000010">
    <property type="protein sequence ID" value="MFC7338837.1"/>
    <property type="molecule type" value="Genomic_DNA"/>
</dbReference>
<keyword evidence="1" id="KW-0812">Transmembrane</keyword>
<feature type="transmembrane region" description="Helical" evidence="1">
    <location>
        <begin position="12"/>
        <end position="32"/>
    </location>
</feature>
<evidence type="ECO:0000313" key="2">
    <source>
        <dbReference type="EMBL" id="MFC7338837.1"/>
    </source>
</evidence>
<accession>A0ABW2LCW6</accession>
<keyword evidence="1" id="KW-1133">Transmembrane helix</keyword>
<evidence type="ECO:0000313" key="3">
    <source>
        <dbReference type="Proteomes" id="UP001596472"/>
    </source>
</evidence>
<sequence length="86" mass="9831">MKFTNRCLRALARLIPTVIILGVVYVAAYFLLMEKGTAINRTTLIPEYSSISRLGKDERKIGPLSIQVTFSSWLNPIFEPLDRVFR</sequence>
<proteinExistence type="predicted"/>
<keyword evidence="3" id="KW-1185">Reference proteome</keyword>